<dbReference type="InterPro" id="IPR036156">
    <property type="entry name" value="Beta-gal/glucu_dom_sf"/>
</dbReference>
<evidence type="ECO:0000256" key="9">
    <source>
        <dbReference type="ARBA" id="ARBA00023277"/>
    </source>
</evidence>
<name>U7PQC3_SPOS1</name>
<dbReference type="InterPro" id="IPR041447">
    <property type="entry name" value="Mannosidase_ig"/>
</dbReference>
<keyword evidence="9" id="KW-0119">Carbohydrate metabolism</keyword>
<comment type="subunit">
    <text evidence="4">Homodimer.</text>
</comment>
<dbReference type="UniPathway" id="UPA00280"/>
<evidence type="ECO:0000256" key="3">
    <source>
        <dbReference type="ARBA" id="ARBA00004740"/>
    </source>
</evidence>
<evidence type="ECO:0000256" key="5">
    <source>
        <dbReference type="ARBA" id="ARBA00012754"/>
    </source>
</evidence>
<dbReference type="SUPFAM" id="SSF49785">
    <property type="entry name" value="Galactose-binding domain-like"/>
    <property type="match status" value="1"/>
</dbReference>
<evidence type="ECO:0000256" key="10">
    <source>
        <dbReference type="ARBA" id="ARBA00023295"/>
    </source>
</evidence>
<dbReference type="EMBL" id="KI440848">
    <property type="protein sequence ID" value="ERS96909.1"/>
    <property type="molecule type" value="Genomic_DNA"/>
</dbReference>
<evidence type="ECO:0000256" key="13">
    <source>
        <dbReference type="ARBA" id="ARBA00041069"/>
    </source>
</evidence>
<keyword evidence="7" id="KW-0378">Hydrolase</keyword>
<comment type="similarity">
    <text evidence="12">Belongs to the glycosyl hydrolase 2 family. Beta-mannosidase B subfamily.</text>
</comment>
<keyword evidence="6" id="KW-0964">Secreted</keyword>
<comment type="catalytic activity">
    <reaction evidence="1">
        <text>Hydrolysis of terminal, non-reducing beta-D-mannose residues in beta-D-mannosides.</text>
        <dbReference type="EC" id="3.2.1.25"/>
    </reaction>
</comment>
<keyword evidence="10" id="KW-0326">Glycosidase</keyword>
<evidence type="ECO:0000259" key="15">
    <source>
        <dbReference type="Pfam" id="PF00703"/>
    </source>
</evidence>
<dbReference type="Gene3D" id="3.20.20.80">
    <property type="entry name" value="Glycosidases"/>
    <property type="match status" value="1"/>
</dbReference>
<evidence type="ECO:0000256" key="6">
    <source>
        <dbReference type="ARBA" id="ARBA00022525"/>
    </source>
</evidence>
<evidence type="ECO:0000256" key="2">
    <source>
        <dbReference type="ARBA" id="ARBA00004613"/>
    </source>
</evidence>
<evidence type="ECO:0000259" key="17">
    <source>
        <dbReference type="Pfam" id="PF17786"/>
    </source>
</evidence>
<dbReference type="Gene3D" id="2.60.120.260">
    <property type="entry name" value="Galactose-binding domain-like"/>
    <property type="match status" value="1"/>
</dbReference>
<evidence type="ECO:0000256" key="1">
    <source>
        <dbReference type="ARBA" id="ARBA00000829"/>
    </source>
</evidence>
<dbReference type="HOGENOM" id="CLU_005015_1_1_1"/>
<dbReference type="InterPro" id="IPR054593">
    <property type="entry name" value="Beta-mannosidase-like_N2"/>
</dbReference>
<feature type="domain" description="Beta-mannosidase Ig-fold" evidence="16">
    <location>
        <begin position="829"/>
        <end position="881"/>
    </location>
</feature>
<evidence type="ECO:0000259" key="16">
    <source>
        <dbReference type="Pfam" id="PF17753"/>
    </source>
</evidence>
<dbReference type="GO" id="GO:0004567">
    <property type="term" value="F:beta-mannosidase activity"/>
    <property type="evidence" value="ECO:0007669"/>
    <property type="project" value="UniProtKB-EC"/>
</dbReference>
<accession>U7PQC3</accession>
<comment type="subcellular location">
    <subcellularLocation>
        <location evidence="2">Secreted</location>
    </subcellularLocation>
</comment>
<dbReference type="Pfam" id="PF00703">
    <property type="entry name" value="Glyco_hydro_2"/>
    <property type="match status" value="1"/>
</dbReference>
<dbReference type="FunFam" id="3.20.20.80:FF:000050">
    <property type="entry name" value="Beta-mannosidase B"/>
    <property type="match status" value="1"/>
</dbReference>
<evidence type="ECO:0000259" key="18">
    <source>
        <dbReference type="Pfam" id="PF22666"/>
    </source>
</evidence>
<dbReference type="SUPFAM" id="SSF49303">
    <property type="entry name" value="beta-Galactosidase/glucuronidase domain"/>
    <property type="match status" value="2"/>
</dbReference>
<dbReference type="InterPro" id="IPR008979">
    <property type="entry name" value="Galactose-bd-like_sf"/>
</dbReference>
<evidence type="ECO:0000256" key="4">
    <source>
        <dbReference type="ARBA" id="ARBA00011738"/>
    </source>
</evidence>
<dbReference type="GO" id="GO:0005975">
    <property type="term" value="P:carbohydrate metabolic process"/>
    <property type="evidence" value="ECO:0007669"/>
    <property type="project" value="InterPro"/>
</dbReference>
<dbReference type="GO" id="GO:0006516">
    <property type="term" value="P:glycoprotein catabolic process"/>
    <property type="evidence" value="ECO:0007669"/>
    <property type="project" value="TreeGrafter"/>
</dbReference>
<dbReference type="InterPro" id="IPR050887">
    <property type="entry name" value="Beta-mannosidase_GH2"/>
</dbReference>
<reference evidence="20" key="1">
    <citation type="journal article" date="2014" name="Genome Announc.">
        <title>Genome sequence of the pathogenic fungus Sporothrix schenckii (ATCC 58251).</title>
        <authorList>
            <person name="Cuomo C.A."/>
            <person name="Rodriguez-Del Valle N."/>
            <person name="Perez-Sanchez L."/>
            <person name="Abouelleil A."/>
            <person name="Goldberg J."/>
            <person name="Young S."/>
            <person name="Zeng Q."/>
            <person name="Birren B.W."/>
        </authorList>
    </citation>
    <scope>NUCLEOTIDE SEQUENCE [LARGE SCALE GENOMIC DNA]</scope>
    <source>
        <strain evidence="20">ATCC 58251 / de Perez 2211183</strain>
    </source>
</reference>
<evidence type="ECO:0000256" key="11">
    <source>
        <dbReference type="ARBA" id="ARBA00023326"/>
    </source>
</evidence>
<dbReference type="Pfam" id="PF17753">
    <property type="entry name" value="Ig_mannosidase"/>
    <property type="match status" value="1"/>
</dbReference>
<dbReference type="InterPro" id="IPR013783">
    <property type="entry name" value="Ig-like_fold"/>
</dbReference>
<evidence type="ECO:0000256" key="12">
    <source>
        <dbReference type="ARBA" id="ARBA00038429"/>
    </source>
</evidence>
<sequence>MTRTRTDITAWQWRLASTNDHGEAVSVLDKTPFLSQWADVASFPSIVQMELQATGVIHDVNIAENERLTQWAGHADWEYQAVFTASPEAGDEVDLVFEGLDTFATVTLNGTVILSSDNMFLPQRVSVKDVIHKGGKTNTVHILFESPYKRGAALEDQYGVRPALFRDARRNHIRKAQYHWGWDWGPIVVTAGPYLPVYLDTYKHRIDSVYVRTTSLFADHTSATVAVTVSVVGDGSEETANVRVVDPAGKELAQSTVTFSSNLQSATATFDLKDPQLWWPNGQGEQHLHVLEVTLGGNGSQDTHTTRFGVRTITVQQEPLADGEPGSTFMVRVNDRDIFAQGGNWIPADTLLPTITRQRYFDWVQNARDAHMNMLRVWGGGIYESDDFFDACDELGLLVWHDYGFACTNLPVHGSFLKSFTKEAEAQTMRLRSRASLAILCGGNEDFMLLDWEKVAYDHSDVRGPYPAGGAFPQRTIYLDILPKLAARLCPETFYWANSPWSPGGLDANDLTRGDVHQWDVWHGNQKPYQEYKQLAGRFVSEFGMHGFPVQRTIDYFAPRTGQKGEGRHAQSRLIDCHNKGHGAHTRIARYLAENVRYDTSTLANFAYASQLMQAEAYQYALRDWKRMFGGRSPSGVSKARCAGSIIWQLNDDYPCTSWSLVDYFVRPKPAWYMVRRLYAPISVASERTPGSRFVDEDNPLAASAPPSFALFAHNTAASAAELTLSLQAYDFWADAWSQLPAADADRKVTLLPGQNNELGTLAAQPSWNKDSLIILELSLKDAKGNVVARYVDWPEPYRYLEWPNDTKLDVKVAHVKDAKDGKNKGQVDAHVTVVANQPLKGVWLEPVYDGKEAHDSFEPRWEDNMFDLMPGQAITVGVSGLNGREVKARFLADWEVGK</sequence>
<dbReference type="Gene3D" id="2.60.40.10">
    <property type="entry name" value="Immunoglobulins"/>
    <property type="match status" value="1"/>
</dbReference>
<dbReference type="STRING" id="1391915.U7PQC3"/>
<keyword evidence="11" id="KW-0624">Polysaccharide degradation</keyword>
<evidence type="ECO:0000313" key="20">
    <source>
        <dbReference type="Proteomes" id="UP000018087"/>
    </source>
</evidence>
<organism evidence="19 20">
    <name type="scientific">Sporothrix schenckii (strain ATCC 58251 / de Perez 2211183)</name>
    <name type="common">Rose-picker's disease fungus</name>
    <dbReference type="NCBI Taxonomy" id="1391915"/>
    <lineage>
        <taxon>Eukaryota</taxon>
        <taxon>Fungi</taxon>
        <taxon>Dikarya</taxon>
        <taxon>Ascomycota</taxon>
        <taxon>Pezizomycotina</taxon>
        <taxon>Sordariomycetes</taxon>
        <taxon>Sordariomycetidae</taxon>
        <taxon>Ophiostomatales</taxon>
        <taxon>Ophiostomataceae</taxon>
        <taxon>Sporothrix</taxon>
    </lineage>
</organism>
<dbReference type="PANTHER" id="PTHR43730">
    <property type="entry name" value="BETA-MANNOSIDASE"/>
    <property type="match status" value="1"/>
</dbReference>
<dbReference type="Pfam" id="PF22666">
    <property type="entry name" value="Glyco_hydro_2_N2"/>
    <property type="match status" value="1"/>
</dbReference>
<comment type="pathway">
    <text evidence="3">Glycan metabolism; N-glycan degradation.</text>
</comment>
<dbReference type="PANTHER" id="PTHR43730:SF1">
    <property type="entry name" value="BETA-MANNOSIDASE"/>
    <property type="match status" value="1"/>
</dbReference>
<dbReference type="EC" id="3.2.1.25" evidence="5"/>
<evidence type="ECO:0000256" key="8">
    <source>
        <dbReference type="ARBA" id="ARBA00023180"/>
    </source>
</evidence>
<feature type="domain" description="Beta-mannosidase-like galactose-binding" evidence="18">
    <location>
        <begin position="29"/>
        <end position="194"/>
    </location>
</feature>
<feature type="domain" description="Glycoside hydrolase family 2 immunoglobulin-like beta-sandwich" evidence="15">
    <location>
        <begin position="205"/>
        <end position="311"/>
    </location>
</feature>
<dbReference type="OrthoDB" id="2866996at2759"/>
<protein>
    <recommendedName>
        <fullName evidence="13">Beta-mannosidase B</fullName>
        <ecNumber evidence="5">3.2.1.25</ecNumber>
    </recommendedName>
    <alternativeName>
        <fullName evidence="14">Mannanase B</fullName>
    </alternativeName>
</protein>
<dbReference type="InterPro" id="IPR041625">
    <property type="entry name" value="Beta-mannosidase_Ig"/>
</dbReference>
<dbReference type="AlphaFoldDB" id="U7PQC3"/>
<evidence type="ECO:0000313" key="19">
    <source>
        <dbReference type="EMBL" id="ERS96909.1"/>
    </source>
</evidence>
<gene>
    <name evidence="19" type="ORF">HMPREF1624_06236</name>
</gene>
<dbReference type="InterPro" id="IPR017853">
    <property type="entry name" value="GH"/>
</dbReference>
<dbReference type="Proteomes" id="UP000018087">
    <property type="component" value="Unassembled WGS sequence"/>
</dbReference>
<dbReference type="SUPFAM" id="SSF51445">
    <property type="entry name" value="(Trans)glycosidases"/>
    <property type="match status" value="1"/>
</dbReference>
<keyword evidence="8" id="KW-0325">Glycoprotein</keyword>
<dbReference type="Pfam" id="PF17786">
    <property type="entry name" value="Mannosidase_ig"/>
    <property type="match status" value="1"/>
</dbReference>
<evidence type="ECO:0000256" key="14">
    <source>
        <dbReference type="ARBA" id="ARBA00041614"/>
    </source>
</evidence>
<keyword evidence="20" id="KW-1185">Reference proteome</keyword>
<dbReference type="eggNOG" id="KOG2230">
    <property type="taxonomic scope" value="Eukaryota"/>
</dbReference>
<proteinExistence type="inferred from homology"/>
<dbReference type="InterPro" id="IPR006102">
    <property type="entry name" value="Ig-like_GH2"/>
</dbReference>
<feature type="domain" description="Mannosidase Ig/CBM-like" evidence="17">
    <location>
        <begin position="710"/>
        <end position="800"/>
    </location>
</feature>
<evidence type="ECO:0000256" key="7">
    <source>
        <dbReference type="ARBA" id="ARBA00022801"/>
    </source>
</evidence>